<dbReference type="InterPro" id="IPR036397">
    <property type="entry name" value="RNaseH_sf"/>
</dbReference>
<dbReference type="PANTHER" id="PTHR10948">
    <property type="entry name" value="TRANSPOSASE"/>
    <property type="match status" value="1"/>
</dbReference>
<dbReference type="GO" id="GO:0006310">
    <property type="term" value="P:DNA recombination"/>
    <property type="evidence" value="ECO:0007669"/>
    <property type="project" value="UniProtKB-KW"/>
</dbReference>
<gene>
    <name evidence="4" type="ORF">B7R25_17400</name>
</gene>
<dbReference type="AlphaFoldDB" id="A0A3E0W791"/>
<dbReference type="SUPFAM" id="SSF53098">
    <property type="entry name" value="Ribonuclease H-like"/>
    <property type="match status" value="1"/>
</dbReference>
<evidence type="ECO:0000313" key="5">
    <source>
        <dbReference type="Proteomes" id="UP000257080"/>
    </source>
</evidence>
<dbReference type="GO" id="GO:0005829">
    <property type="term" value="C:cytosol"/>
    <property type="evidence" value="ECO:0007669"/>
    <property type="project" value="TreeGrafter"/>
</dbReference>
<dbReference type="GO" id="GO:0004803">
    <property type="term" value="F:transposase activity"/>
    <property type="evidence" value="ECO:0007669"/>
    <property type="project" value="TreeGrafter"/>
</dbReference>
<dbReference type="Proteomes" id="UP000257080">
    <property type="component" value="Unassembled WGS sequence"/>
</dbReference>
<dbReference type="InterPro" id="IPR001584">
    <property type="entry name" value="Integrase_cat-core"/>
</dbReference>
<dbReference type="InterPro" id="IPR053392">
    <property type="entry name" value="Transposase_IS30-like"/>
</dbReference>
<feature type="region of interest" description="Disordered" evidence="2">
    <location>
        <begin position="184"/>
        <end position="215"/>
    </location>
</feature>
<dbReference type="GO" id="GO:0032196">
    <property type="term" value="P:transposition"/>
    <property type="evidence" value="ECO:0007669"/>
    <property type="project" value="TreeGrafter"/>
</dbReference>
<evidence type="ECO:0000259" key="3">
    <source>
        <dbReference type="PROSITE" id="PS50994"/>
    </source>
</evidence>
<dbReference type="GO" id="GO:0015074">
    <property type="term" value="P:DNA integration"/>
    <property type="evidence" value="ECO:0007669"/>
    <property type="project" value="InterPro"/>
</dbReference>
<dbReference type="Gene3D" id="3.30.420.10">
    <property type="entry name" value="Ribonuclease H-like superfamily/Ribonuclease H"/>
    <property type="match status" value="1"/>
</dbReference>
<dbReference type="InterPro" id="IPR025246">
    <property type="entry name" value="IS30-like_HTH"/>
</dbReference>
<dbReference type="InterPro" id="IPR012337">
    <property type="entry name" value="RNaseH-like_sf"/>
</dbReference>
<feature type="compositionally biased region" description="Basic residues" evidence="2">
    <location>
        <begin position="199"/>
        <end position="213"/>
    </location>
</feature>
<evidence type="ECO:0000256" key="2">
    <source>
        <dbReference type="SAM" id="MobiDB-lite"/>
    </source>
</evidence>
<dbReference type="EMBL" id="NBXE01000100">
    <property type="protein sequence ID" value="RFA24151.1"/>
    <property type="molecule type" value="Genomic_DNA"/>
</dbReference>
<keyword evidence="1" id="KW-0233">DNA recombination</keyword>
<evidence type="ECO:0000256" key="1">
    <source>
        <dbReference type="ARBA" id="ARBA00023172"/>
    </source>
</evidence>
<dbReference type="Gene3D" id="1.10.10.60">
    <property type="entry name" value="Homeodomain-like"/>
    <property type="match status" value="1"/>
</dbReference>
<feature type="domain" description="Integrase catalytic" evidence="3">
    <location>
        <begin position="225"/>
        <end position="384"/>
    </location>
</feature>
<dbReference type="Pfam" id="PF13936">
    <property type="entry name" value="HTH_38"/>
    <property type="match status" value="1"/>
</dbReference>
<dbReference type="GO" id="GO:0003676">
    <property type="term" value="F:nucleic acid binding"/>
    <property type="evidence" value="ECO:0007669"/>
    <property type="project" value="InterPro"/>
</dbReference>
<comment type="caution">
    <text evidence="4">The sequence shown here is derived from an EMBL/GenBank/DDBJ whole genome shotgun (WGS) entry which is preliminary data.</text>
</comment>
<reference evidence="4 5" key="1">
    <citation type="submission" date="2017-04" db="EMBL/GenBank/DDBJ databases">
        <title>Comparative genome analysis of Subtercola boreus.</title>
        <authorList>
            <person name="Cho Y.-J."/>
            <person name="Cho A."/>
            <person name="Kim O.-S."/>
            <person name="Lee J.-I."/>
        </authorList>
    </citation>
    <scope>NUCLEOTIDE SEQUENCE [LARGE SCALE GENOMIC DNA]</scope>
    <source>
        <strain evidence="4 5">P28004</strain>
    </source>
</reference>
<dbReference type="Pfam" id="PF00665">
    <property type="entry name" value="rve"/>
    <property type="match status" value="1"/>
</dbReference>
<sequence>MELRARGWSILAAAREVGVSRTAGNNWSRGYKIYRHGQVVKTVAPLDRLLVRQISARFLSLEERIVIADLRQAGMTVRGIAVQTGRAPSTISRELRRNARARGPYRPFEAHTKAAGRRARHPKSRLETNIELRRIVGEGLAVRWSPAQISRHLRGKFPARPEMWLCHESIYRAVYEPGSALVRPSPLAPHRTSPLRTGRDHRRAHQKTDRRRPRFEQPVLTIHDRPFAPEDRSTPGEWEGDLIIGKNQGSAIGTLVERTTRTIRLLHLTARDSETLQVALEKRMSDLPPSLLRSITWDQGIEMARHLSIATALNTKIYFCDSHSPWQRGSNENSNGLLRDYFPKGTDLSAHPPEHLLAVENELNNRPRLVLGDRVPANLFAALLLSPEHQVLRR</sequence>
<dbReference type="PANTHER" id="PTHR10948:SF23">
    <property type="entry name" value="TRANSPOSASE INSI FOR INSERTION SEQUENCE ELEMENT IS30A-RELATED"/>
    <property type="match status" value="1"/>
</dbReference>
<accession>A0A3E0W791</accession>
<organism evidence="4 5">
    <name type="scientific">Subtercola boreus</name>
    <dbReference type="NCBI Taxonomy" id="120213"/>
    <lineage>
        <taxon>Bacteria</taxon>
        <taxon>Bacillati</taxon>
        <taxon>Actinomycetota</taxon>
        <taxon>Actinomycetes</taxon>
        <taxon>Micrococcales</taxon>
        <taxon>Microbacteriaceae</taxon>
        <taxon>Subtercola</taxon>
    </lineage>
</organism>
<evidence type="ECO:0000313" key="4">
    <source>
        <dbReference type="EMBL" id="RFA24151.1"/>
    </source>
</evidence>
<proteinExistence type="predicted"/>
<protein>
    <submittedName>
        <fullName evidence="4">IS30 family transposase</fullName>
    </submittedName>
</protein>
<name>A0A3E0W791_9MICO</name>
<dbReference type="PROSITE" id="PS50994">
    <property type="entry name" value="INTEGRASE"/>
    <property type="match status" value="1"/>
</dbReference>
<dbReference type="InterPro" id="IPR051917">
    <property type="entry name" value="Transposase-Integrase"/>
</dbReference>
<dbReference type="NCBIfam" id="NF033563">
    <property type="entry name" value="transpos_IS30"/>
    <property type="match status" value="1"/>
</dbReference>